<dbReference type="AlphaFoldDB" id="A0AAD3TM58"/>
<keyword evidence="2" id="KW-0813">Transport</keyword>
<dbReference type="InterPro" id="IPR004841">
    <property type="entry name" value="AA-permease/SLC12A_dom"/>
</dbReference>
<evidence type="ECO:0000256" key="6">
    <source>
        <dbReference type="ARBA" id="ARBA00023136"/>
    </source>
</evidence>
<sequence>MSEKDVEVGSKSEYSGQVQEVPDHHTGNEGTLRDEGDDTGVVRALKSRHIQLIGIGSAVGIGLFIGSARSLIYAGPLGSLLGYTFFGLILWGVCLPAGEMAAFLPIRGGHLAWAHMYLDPAASFAIGWNYIYACLMFACADIIAVCGLMQYWLPDVNVAAWIVMTLFIVTVLNIFHVKFFGEAEFYFASLKVLLIIGLLMMTFVVMLGGNPIHDRIGFRYWKNPGLFAEYHSTGSMGRFLGFFQVFKIAAFSMGGPDTVAMCAAEAVQPRKVLPRAVKAIVFRLAIFFVLGAVAIGVLVPYNDEFLIKSVETGVGADASAYVVGMKRVGIKVLPHIFNAVCVTSAASCTNGFVYLSMRILQSMAIRGEAPKFFSKTTKHGVPLNAFYLVFAVLCLSFMQLSNNGATVFGWFIDLSSVATMINYAAMSLMGIRFHAGLRRQGFNPKTFLPWSTRYTVPWACCSLFFLIIITLFQGWEVFTKGGWDLRSFFTCYFGLAFFAVCFAYWKIRYKTKAVRLDDMDFTSHLQEFDDLDQFYKENPPVSTSWWNRVLDKIF</sequence>
<feature type="transmembrane region" description="Helical" evidence="8">
    <location>
        <begin position="80"/>
        <end position="106"/>
    </location>
</feature>
<evidence type="ECO:0000256" key="2">
    <source>
        <dbReference type="ARBA" id="ARBA00022448"/>
    </source>
</evidence>
<dbReference type="InterPro" id="IPR050524">
    <property type="entry name" value="APC_YAT"/>
</dbReference>
<dbReference type="InterPro" id="IPR004840">
    <property type="entry name" value="Amino_acid_permease_CS"/>
</dbReference>
<feature type="transmembrane region" description="Helical" evidence="8">
    <location>
        <begin position="454"/>
        <end position="475"/>
    </location>
</feature>
<keyword evidence="5 8" id="KW-1133">Transmembrane helix</keyword>
<evidence type="ECO:0000256" key="1">
    <source>
        <dbReference type="ARBA" id="ARBA00004141"/>
    </source>
</evidence>
<feature type="compositionally biased region" description="Basic and acidic residues" evidence="7">
    <location>
        <begin position="21"/>
        <end position="34"/>
    </location>
</feature>
<feature type="transmembrane region" description="Helical" evidence="8">
    <location>
        <begin position="126"/>
        <end position="146"/>
    </location>
</feature>
<feature type="region of interest" description="Disordered" evidence="7">
    <location>
        <begin position="1"/>
        <end position="36"/>
    </location>
</feature>
<dbReference type="GO" id="GO:0015171">
    <property type="term" value="F:amino acid transmembrane transporter activity"/>
    <property type="evidence" value="ECO:0007669"/>
    <property type="project" value="TreeGrafter"/>
</dbReference>
<keyword evidence="3 8" id="KW-0812">Transmembrane</keyword>
<dbReference type="Proteomes" id="UP001222932">
    <property type="component" value="Unassembled WGS sequence"/>
</dbReference>
<name>A0AAD3TM58_9TREE</name>
<protein>
    <recommendedName>
        <fullName evidence="9">Amino acid permease/ SLC12A domain-containing protein</fullName>
    </recommendedName>
</protein>
<feature type="transmembrane region" description="Helical" evidence="8">
    <location>
        <begin position="336"/>
        <end position="360"/>
    </location>
</feature>
<comment type="subcellular location">
    <subcellularLocation>
        <location evidence="1">Membrane</location>
        <topology evidence="1">Multi-pass membrane protein</topology>
    </subcellularLocation>
</comment>
<dbReference type="Pfam" id="PF00324">
    <property type="entry name" value="AA_permease"/>
    <property type="match status" value="1"/>
</dbReference>
<dbReference type="PANTHER" id="PTHR43341:SF1">
    <property type="entry name" value="GENERAL AMINO-ACID PERMEASE GAP1"/>
    <property type="match status" value="1"/>
</dbReference>
<evidence type="ECO:0000313" key="10">
    <source>
        <dbReference type="EMBL" id="GMK53418.1"/>
    </source>
</evidence>
<keyword evidence="11" id="KW-1185">Reference proteome</keyword>
<organism evidence="10 11">
    <name type="scientific">Cutaneotrichosporon spelunceum</name>
    <dbReference type="NCBI Taxonomy" id="1672016"/>
    <lineage>
        <taxon>Eukaryota</taxon>
        <taxon>Fungi</taxon>
        <taxon>Dikarya</taxon>
        <taxon>Basidiomycota</taxon>
        <taxon>Agaricomycotina</taxon>
        <taxon>Tremellomycetes</taxon>
        <taxon>Trichosporonales</taxon>
        <taxon>Trichosporonaceae</taxon>
        <taxon>Cutaneotrichosporon</taxon>
    </lineage>
</organism>
<feature type="transmembrane region" description="Helical" evidence="8">
    <location>
        <begin position="381"/>
        <end position="401"/>
    </location>
</feature>
<evidence type="ECO:0000259" key="9">
    <source>
        <dbReference type="Pfam" id="PF00324"/>
    </source>
</evidence>
<reference evidence="10" key="2">
    <citation type="submission" date="2023-06" db="EMBL/GenBank/DDBJ databases">
        <authorList>
            <person name="Kobayashi Y."/>
            <person name="Kayamori A."/>
            <person name="Aoki K."/>
            <person name="Shiwa Y."/>
            <person name="Fujita N."/>
            <person name="Sugita T."/>
            <person name="Iwasaki W."/>
            <person name="Tanaka N."/>
            <person name="Takashima M."/>
        </authorList>
    </citation>
    <scope>NUCLEOTIDE SEQUENCE</scope>
    <source>
        <strain evidence="10">HIS016</strain>
    </source>
</reference>
<dbReference type="GO" id="GO:0016020">
    <property type="term" value="C:membrane"/>
    <property type="evidence" value="ECO:0007669"/>
    <property type="project" value="UniProtKB-SubCell"/>
</dbReference>
<evidence type="ECO:0000256" key="5">
    <source>
        <dbReference type="ARBA" id="ARBA00022989"/>
    </source>
</evidence>
<keyword evidence="4" id="KW-0029">Amino-acid transport</keyword>
<evidence type="ECO:0000313" key="11">
    <source>
        <dbReference type="Proteomes" id="UP001222932"/>
    </source>
</evidence>
<feature type="compositionally biased region" description="Basic and acidic residues" evidence="7">
    <location>
        <begin position="1"/>
        <end position="10"/>
    </location>
</feature>
<dbReference type="PANTHER" id="PTHR43341">
    <property type="entry name" value="AMINO ACID PERMEASE"/>
    <property type="match status" value="1"/>
</dbReference>
<proteinExistence type="predicted"/>
<dbReference type="FunFam" id="1.20.1740.10:FF:000001">
    <property type="entry name" value="Amino acid permease"/>
    <property type="match status" value="1"/>
</dbReference>
<evidence type="ECO:0000256" key="8">
    <source>
        <dbReference type="SAM" id="Phobius"/>
    </source>
</evidence>
<feature type="transmembrane region" description="Helical" evidence="8">
    <location>
        <begin position="158"/>
        <end position="179"/>
    </location>
</feature>
<feature type="domain" description="Amino acid permease/ SLC12A" evidence="9">
    <location>
        <begin position="49"/>
        <end position="513"/>
    </location>
</feature>
<feature type="transmembrane region" description="Helical" evidence="8">
    <location>
        <begin position="280"/>
        <end position="301"/>
    </location>
</feature>
<comment type="caution">
    <text evidence="10">The sequence shown here is derived from an EMBL/GenBank/DDBJ whole genome shotgun (WGS) entry which is preliminary data.</text>
</comment>
<gene>
    <name evidence="10" type="ORF">CspeluHIS016_0100040</name>
</gene>
<feature type="transmembrane region" description="Helical" evidence="8">
    <location>
        <begin position="185"/>
        <end position="209"/>
    </location>
</feature>
<feature type="transmembrane region" description="Helical" evidence="8">
    <location>
        <begin position="50"/>
        <end position="68"/>
    </location>
</feature>
<feature type="transmembrane region" description="Helical" evidence="8">
    <location>
        <begin position="487"/>
        <end position="505"/>
    </location>
</feature>
<feature type="transmembrane region" description="Helical" evidence="8">
    <location>
        <begin position="407"/>
        <end position="433"/>
    </location>
</feature>
<reference evidence="10" key="1">
    <citation type="journal article" date="2023" name="BMC Genomics">
        <title>Chromosome-level genome assemblies of Cutaneotrichosporon spp. (Trichosporonales, Basidiomycota) reveal imbalanced evolution between nucleotide sequences and chromosome synteny.</title>
        <authorList>
            <person name="Kobayashi Y."/>
            <person name="Kayamori A."/>
            <person name="Aoki K."/>
            <person name="Shiwa Y."/>
            <person name="Matsutani M."/>
            <person name="Fujita N."/>
            <person name="Sugita T."/>
            <person name="Iwasaki W."/>
            <person name="Tanaka N."/>
            <person name="Takashima M."/>
        </authorList>
    </citation>
    <scope>NUCLEOTIDE SEQUENCE</scope>
    <source>
        <strain evidence="10">HIS016</strain>
    </source>
</reference>
<dbReference type="PROSITE" id="PS00218">
    <property type="entry name" value="AMINO_ACID_PERMEASE_1"/>
    <property type="match status" value="1"/>
</dbReference>
<evidence type="ECO:0000256" key="7">
    <source>
        <dbReference type="SAM" id="MobiDB-lite"/>
    </source>
</evidence>
<evidence type="ECO:0000256" key="3">
    <source>
        <dbReference type="ARBA" id="ARBA00022692"/>
    </source>
</evidence>
<keyword evidence="6 8" id="KW-0472">Membrane</keyword>
<dbReference type="Gene3D" id="1.20.1740.10">
    <property type="entry name" value="Amino acid/polyamine transporter I"/>
    <property type="match status" value="1"/>
</dbReference>
<dbReference type="PIRSF" id="PIRSF006060">
    <property type="entry name" value="AA_transporter"/>
    <property type="match status" value="1"/>
</dbReference>
<evidence type="ECO:0000256" key="4">
    <source>
        <dbReference type="ARBA" id="ARBA00022970"/>
    </source>
</evidence>
<accession>A0AAD3TM58</accession>
<dbReference type="EMBL" id="BTCM01000001">
    <property type="protein sequence ID" value="GMK53418.1"/>
    <property type="molecule type" value="Genomic_DNA"/>
</dbReference>